<sequence>MTLRPTALVVERPAERPPTVAEPTRTNASVSLPPGGCGAHVLGGILTKRLHNPQDGSVAPLLYRAGT</sequence>
<keyword evidence="3" id="KW-1185">Reference proteome</keyword>
<reference evidence="2" key="1">
    <citation type="journal article" date="2019" name="bioRxiv">
        <title>The Genome of the Zebra Mussel, Dreissena polymorpha: A Resource for Invasive Species Research.</title>
        <authorList>
            <person name="McCartney M.A."/>
            <person name="Auch B."/>
            <person name="Kono T."/>
            <person name="Mallez S."/>
            <person name="Zhang Y."/>
            <person name="Obille A."/>
            <person name="Becker A."/>
            <person name="Abrahante J.E."/>
            <person name="Garbe J."/>
            <person name="Badalamenti J.P."/>
            <person name="Herman A."/>
            <person name="Mangelson H."/>
            <person name="Liachko I."/>
            <person name="Sullivan S."/>
            <person name="Sone E.D."/>
            <person name="Koren S."/>
            <person name="Silverstein K.A.T."/>
            <person name="Beckman K.B."/>
            <person name="Gohl D.M."/>
        </authorList>
    </citation>
    <scope>NUCLEOTIDE SEQUENCE</scope>
    <source>
        <strain evidence="2">Duluth1</strain>
        <tissue evidence="2">Whole animal</tissue>
    </source>
</reference>
<dbReference type="Proteomes" id="UP000828390">
    <property type="component" value="Unassembled WGS sequence"/>
</dbReference>
<organism evidence="2 3">
    <name type="scientific">Dreissena polymorpha</name>
    <name type="common">Zebra mussel</name>
    <name type="synonym">Mytilus polymorpha</name>
    <dbReference type="NCBI Taxonomy" id="45954"/>
    <lineage>
        <taxon>Eukaryota</taxon>
        <taxon>Metazoa</taxon>
        <taxon>Spiralia</taxon>
        <taxon>Lophotrochozoa</taxon>
        <taxon>Mollusca</taxon>
        <taxon>Bivalvia</taxon>
        <taxon>Autobranchia</taxon>
        <taxon>Heteroconchia</taxon>
        <taxon>Euheterodonta</taxon>
        <taxon>Imparidentia</taxon>
        <taxon>Neoheterodontei</taxon>
        <taxon>Myida</taxon>
        <taxon>Dreissenoidea</taxon>
        <taxon>Dreissenidae</taxon>
        <taxon>Dreissena</taxon>
    </lineage>
</organism>
<evidence type="ECO:0000313" key="3">
    <source>
        <dbReference type="Proteomes" id="UP000828390"/>
    </source>
</evidence>
<comment type="caution">
    <text evidence="2">The sequence shown here is derived from an EMBL/GenBank/DDBJ whole genome shotgun (WGS) entry which is preliminary data.</text>
</comment>
<reference evidence="2" key="2">
    <citation type="submission" date="2020-11" db="EMBL/GenBank/DDBJ databases">
        <authorList>
            <person name="McCartney M.A."/>
            <person name="Auch B."/>
            <person name="Kono T."/>
            <person name="Mallez S."/>
            <person name="Becker A."/>
            <person name="Gohl D.M."/>
            <person name="Silverstein K.A.T."/>
            <person name="Koren S."/>
            <person name="Bechman K.B."/>
            <person name="Herman A."/>
            <person name="Abrahante J.E."/>
            <person name="Garbe J."/>
        </authorList>
    </citation>
    <scope>NUCLEOTIDE SEQUENCE</scope>
    <source>
        <strain evidence="2">Duluth1</strain>
        <tissue evidence="2">Whole animal</tissue>
    </source>
</reference>
<proteinExistence type="predicted"/>
<protein>
    <submittedName>
        <fullName evidence="2">Uncharacterized protein</fullName>
    </submittedName>
</protein>
<name>A0A9D3YYK7_DREPO</name>
<dbReference type="EMBL" id="JAIWYP010000014">
    <property type="protein sequence ID" value="KAH3708667.1"/>
    <property type="molecule type" value="Genomic_DNA"/>
</dbReference>
<dbReference type="AlphaFoldDB" id="A0A9D3YYK7"/>
<accession>A0A9D3YYK7</accession>
<evidence type="ECO:0000313" key="2">
    <source>
        <dbReference type="EMBL" id="KAH3708667.1"/>
    </source>
</evidence>
<evidence type="ECO:0000256" key="1">
    <source>
        <dbReference type="SAM" id="MobiDB-lite"/>
    </source>
</evidence>
<gene>
    <name evidence="2" type="ORF">DPMN_068124</name>
</gene>
<feature type="region of interest" description="Disordered" evidence="1">
    <location>
        <begin position="1"/>
        <end position="32"/>
    </location>
</feature>